<dbReference type="GO" id="GO:0005886">
    <property type="term" value="C:plasma membrane"/>
    <property type="evidence" value="ECO:0007669"/>
    <property type="project" value="TreeGrafter"/>
</dbReference>
<dbReference type="AlphaFoldDB" id="A0A0W0FCR2"/>
<dbReference type="SUPFAM" id="SSF103473">
    <property type="entry name" value="MFS general substrate transporter"/>
    <property type="match status" value="1"/>
</dbReference>
<dbReference type="GO" id="GO:0015174">
    <property type="term" value="F:basic amino acid transmembrane transporter activity"/>
    <property type="evidence" value="ECO:0007669"/>
    <property type="project" value="TreeGrafter"/>
</dbReference>
<dbReference type="InterPro" id="IPR011701">
    <property type="entry name" value="MFS"/>
</dbReference>
<dbReference type="EMBL" id="LATX01002123">
    <property type="protein sequence ID" value="KTB33970.1"/>
    <property type="molecule type" value="Genomic_DNA"/>
</dbReference>
<feature type="transmembrane region" description="Helical" evidence="7">
    <location>
        <begin position="403"/>
        <end position="426"/>
    </location>
</feature>
<feature type="transmembrane region" description="Helical" evidence="7">
    <location>
        <begin position="367"/>
        <end position="391"/>
    </location>
</feature>
<evidence type="ECO:0000256" key="7">
    <source>
        <dbReference type="SAM" id="Phobius"/>
    </source>
</evidence>
<evidence type="ECO:0000256" key="5">
    <source>
        <dbReference type="ARBA" id="ARBA00023136"/>
    </source>
</evidence>
<dbReference type="PANTHER" id="PTHR23501:SF191">
    <property type="entry name" value="VACUOLAR BASIC AMINO ACID TRANSPORTER 4"/>
    <property type="match status" value="1"/>
</dbReference>
<protein>
    <recommendedName>
        <fullName evidence="8">Major facilitator superfamily (MFS) profile domain-containing protein</fullName>
    </recommendedName>
</protein>
<sequence length="552" mass="59882">MAVDASISTERRPLLGSPVSTERPDYGTQDHEVASISSSQTCVEDSEDGPPLLNKFSKGDACWILAGLWSAVFLGALDGEDDSFPSIHQVHDISRHYPGTVVATLLTPIGSYFSKSNQASYIGTSYLLSVCCFTPLYGRLSDILGRKGAMLLALTLFGSGTIFCGLAPSMELLIAARAVAGMGGGGVMTGNLATNGYLFNTDCNGDVNSLQHRCNGFYPVAPVLLFSFVLVTWKVNIQLPVEVQSLPLREKLKRIDFLGSITLVGTVGCLLLGFSLKTTEELPWSHPHIYGLFTASTVFGVLFLLVETKLAPYPVMPLRLMTQRTPLAVSMSNLFGSMAAFSTLYNIPSIAISTGSVFAGWIMRRTGKLYTLTLCSAMLTILASVLIVFWNKNTGALHLWLDIVPQGFGMASLITSTLIAMIAGVTREDMAVATGITYLFRTTGQVLGVSISGATLQAVLLQKLRERIQGPGSTELIYEIQHSTNIIPSLSPRLRQAAIDSYADALRIVFICQAAWNFLAFLWCLPIQENILPRAPEEQVQNESDHDEQRDS</sequence>
<dbReference type="PROSITE" id="PS50850">
    <property type="entry name" value="MFS"/>
    <property type="match status" value="1"/>
</dbReference>
<evidence type="ECO:0000259" key="8">
    <source>
        <dbReference type="PROSITE" id="PS50850"/>
    </source>
</evidence>
<dbReference type="Pfam" id="PF07690">
    <property type="entry name" value="MFS_1"/>
    <property type="match status" value="1"/>
</dbReference>
<feature type="transmembrane region" description="Helical" evidence="7">
    <location>
        <begin position="149"/>
        <end position="168"/>
    </location>
</feature>
<proteinExistence type="predicted"/>
<dbReference type="PANTHER" id="PTHR23501">
    <property type="entry name" value="MAJOR FACILITATOR SUPERFAMILY"/>
    <property type="match status" value="1"/>
</dbReference>
<dbReference type="GO" id="GO:0000329">
    <property type="term" value="C:fungal-type vacuole membrane"/>
    <property type="evidence" value="ECO:0007669"/>
    <property type="project" value="TreeGrafter"/>
</dbReference>
<feature type="transmembrane region" description="Helical" evidence="7">
    <location>
        <begin position="438"/>
        <end position="461"/>
    </location>
</feature>
<evidence type="ECO:0000256" key="3">
    <source>
        <dbReference type="ARBA" id="ARBA00022692"/>
    </source>
</evidence>
<dbReference type="Gene3D" id="1.20.1250.20">
    <property type="entry name" value="MFS general substrate transporter like domains"/>
    <property type="match status" value="2"/>
</dbReference>
<keyword evidence="4 7" id="KW-1133">Transmembrane helix</keyword>
<feature type="transmembrane region" description="Helical" evidence="7">
    <location>
        <begin position="216"/>
        <end position="236"/>
    </location>
</feature>
<evidence type="ECO:0000256" key="1">
    <source>
        <dbReference type="ARBA" id="ARBA00004127"/>
    </source>
</evidence>
<feature type="transmembrane region" description="Helical" evidence="7">
    <location>
        <begin position="288"/>
        <end position="306"/>
    </location>
</feature>
<feature type="domain" description="Major facilitator superfamily (MFS) profile" evidence="8">
    <location>
        <begin position="64"/>
        <end position="532"/>
    </location>
</feature>
<dbReference type="InterPro" id="IPR036259">
    <property type="entry name" value="MFS_trans_sf"/>
</dbReference>
<accession>A0A0W0FCR2</accession>
<feature type="region of interest" description="Disordered" evidence="6">
    <location>
        <begin position="1"/>
        <end position="28"/>
    </location>
</feature>
<keyword evidence="2" id="KW-0813">Transport</keyword>
<evidence type="ECO:0000256" key="4">
    <source>
        <dbReference type="ARBA" id="ARBA00022989"/>
    </source>
</evidence>
<comment type="caution">
    <text evidence="9">The sequence shown here is derived from an EMBL/GenBank/DDBJ whole genome shotgun (WGS) entry which is preliminary data.</text>
</comment>
<evidence type="ECO:0000256" key="2">
    <source>
        <dbReference type="ARBA" id="ARBA00022448"/>
    </source>
</evidence>
<comment type="subcellular location">
    <subcellularLocation>
        <location evidence="1">Endomembrane system</location>
        <topology evidence="1">Multi-pass membrane protein</topology>
    </subcellularLocation>
</comment>
<name>A0A0W0FCR2_MONRR</name>
<keyword evidence="3 7" id="KW-0812">Transmembrane</keyword>
<dbReference type="GO" id="GO:0012505">
    <property type="term" value="C:endomembrane system"/>
    <property type="evidence" value="ECO:0007669"/>
    <property type="project" value="UniProtKB-SubCell"/>
</dbReference>
<feature type="transmembrane region" description="Helical" evidence="7">
    <location>
        <begin position="119"/>
        <end position="137"/>
    </location>
</feature>
<evidence type="ECO:0000313" key="10">
    <source>
        <dbReference type="Proteomes" id="UP000054988"/>
    </source>
</evidence>
<gene>
    <name evidence="9" type="ORF">WG66_13396</name>
</gene>
<evidence type="ECO:0000313" key="9">
    <source>
        <dbReference type="EMBL" id="KTB33970.1"/>
    </source>
</evidence>
<dbReference type="Proteomes" id="UP000054988">
    <property type="component" value="Unassembled WGS sequence"/>
</dbReference>
<feature type="transmembrane region" description="Helical" evidence="7">
    <location>
        <begin position="257"/>
        <end position="276"/>
    </location>
</feature>
<organism evidence="9 10">
    <name type="scientific">Moniliophthora roreri</name>
    <name type="common">Frosty pod rot fungus</name>
    <name type="synonym">Monilia roreri</name>
    <dbReference type="NCBI Taxonomy" id="221103"/>
    <lineage>
        <taxon>Eukaryota</taxon>
        <taxon>Fungi</taxon>
        <taxon>Dikarya</taxon>
        <taxon>Basidiomycota</taxon>
        <taxon>Agaricomycotina</taxon>
        <taxon>Agaricomycetes</taxon>
        <taxon>Agaricomycetidae</taxon>
        <taxon>Agaricales</taxon>
        <taxon>Marasmiineae</taxon>
        <taxon>Marasmiaceae</taxon>
        <taxon>Moniliophthora</taxon>
    </lineage>
</organism>
<keyword evidence="5 7" id="KW-0472">Membrane</keyword>
<dbReference type="InterPro" id="IPR020846">
    <property type="entry name" value="MFS_dom"/>
</dbReference>
<reference evidence="9 10" key="1">
    <citation type="submission" date="2015-12" db="EMBL/GenBank/DDBJ databases">
        <title>Draft genome sequence of Moniliophthora roreri, the causal agent of frosty pod rot of cacao.</title>
        <authorList>
            <person name="Aime M.C."/>
            <person name="Diaz-Valderrama J.R."/>
            <person name="Kijpornyongpan T."/>
            <person name="Phillips-Mora W."/>
        </authorList>
    </citation>
    <scope>NUCLEOTIDE SEQUENCE [LARGE SCALE GENOMIC DNA]</scope>
    <source>
        <strain evidence="9 10">MCA 2952</strain>
    </source>
</reference>
<evidence type="ECO:0000256" key="6">
    <source>
        <dbReference type="SAM" id="MobiDB-lite"/>
    </source>
</evidence>